<dbReference type="EMBL" id="CP036281">
    <property type="protein sequence ID" value="QDU78828.1"/>
    <property type="molecule type" value="Genomic_DNA"/>
</dbReference>
<keyword evidence="2" id="KW-1185">Reference proteome</keyword>
<organism evidence="1 2">
    <name type="scientific">Polystyrenella longa</name>
    <dbReference type="NCBI Taxonomy" id="2528007"/>
    <lineage>
        <taxon>Bacteria</taxon>
        <taxon>Pseudomonadati</taxon>
        <taxon>Planctomycetota</taxon>
        <taxon>Planctomycetia</taxon>
        <taxon>Planctomycetales</taxon>
        <taxon>Planctomycetaceae</taxon>
        <taxon>Polystyrenella</taxon>
    </lineage>
</organism>
<dbReference type="Proteomes" id="UP000317178">
    <property type="component" value="Chromosome"/>
</dbReference>
<dbReference type="KEGG" id="plon:Pla110_05320"/>
<evidence type="ECO:0000313" key="1">
    <source>
        <dbReference type="EMBL" id="QDU78828.1"/>
    </source>
</evidence>
<accession>A0A518CHX0</accession>
<evidence type="ECO:0000313" key="2">
    <source>
        <dbReference type="Proteomes" id="UP000317178"/>
    </source>
</evidence>
<sequence length="64" mass="7199">MSGRKVSRGDVLFSNAGGLNISKERVLHVEGILTVRQDRFADRLHDARAESFRYCDDESISFAV</sequence>
<proteinExistence type="predicted"/>
<gene>
    <name evidence="1" type="ORF">Pla110_05320</name>
</gene>
<dbReference type="AlphaFoldDB" id="A0A518CHX0"/>
<name>A0A518CHX0_9PLAN</name>
<reference evidence="1 2" key="1">
    <citation type="submission" date="2019-02" db="EMBL/GenBank/DDBJ databases">
        <title>Deep-cultivation of Planctomycetes and their phenomic and genomic characterization uncovers novel biology.</title>
        <authorList>
            <person name="Wiegand S."/>
            <person name="Jogler M."/>
            <person name="Boedeker C."/>
            <person name="Pinto D."/>
            <person name="Vollmers J."/>
            <person name="Rivas-Marin E."/>
            <person name="Kohn T."/>
            <person name="Peeters S.H."/>
            <person name="Heuer A."/>
            <person name="Rast P."/>
            <person name="Oberbeckmann S."/>
            <person name="Bunk B."/>
            <person name="Jeske O."/>
            <person name="Meyerdierks A."/>
            <person name="Storesund J.E."/>
            <person name="Kallscheuer N."/>
            <person name="Luecker S."/>
            <person name="Lage O.M."/>
            <person name="Pohl T."/>
            <person name="Merkel B.J."/>
            <person name="Hornburger P."/>
            <person name="Mueller R.-W."/>
            <person name="Bruemmer F."/>
            <person name="Labrenz M."/>
            <person name="Spormann A.M."/>
            <person name="Op den Camp H."/>
            <person name="Overmann J."/>
            <person name="Amann R."/>
            <person name="Jetten M.S.M."/>
            <person name="Mascher T."/>
            <person name="Medema M.H."/>
            <person name="Devos D.P."/>
            <person name="Kaster A.-K."/>
            <person name="Ovreas L."/>
            <person name="Rohde M."/>
            <person name="Galperin M.Y."/>
            <person name="Jogler C."/>
        </authorList>
    </citation>
    <scope>NUCLEOTIDE SEQUENCE [LARGE SCALE GENOMIC DNA]</scope>
    <source>
        <strain evidence="1 2">Pla110</strain>
    </source>
</reference>
<protein>
    <submittedName>
        <fullName evidence="1">Uncharacterized protein</fullName>
    </submittedName>
</protein>